<feature type="region of interest" description="Disordered" evidence="1">
    <location>
        <begin position="166"/>
        <end position="185"/>
    </location>
</feature>
<name>A0A1C4Y6W5_9ACTN</name>
<dbReference type="InterPro" id="IPR015943">
    <property type="entry name" value="WD40/YVTN_repeat-like_dom_sf"/>
</dbReference>
<proteinExistence type="predicted"/>
<dbReference type="AlphaFoldDB" id="A0A1C4Y6W5"/>
<keyword evidence="4" id="KW-1185">Reference proteome</keyword>
<dbReference type="EMBL" id="LT607409">
    <property type="protein sequence ID" value="SCF16463.1"/>
    <property type="molecule type" value="Genomic_DNA"/>
</dbReference>
<organism evidence="3 4">
    <name type="scientific">Micromonospora chokoriensis</name>
    <dbReference type="NCBI Taxonomy" id="356851"/>
    <lineage>
        <taxon>Bacteria</taxon>
        <taxon>Bacillati</taxon>
        <taxon>Actinomycetota</taxon>
        <taxon>Actinomycetes</taxon>
        <taxon>Micromonosporales</taxon>
        <taxon>Micromonosporaceae</taxon>
        <taxon>Micromonospora</taxon>
    </lineage>
</organism>
<dbReference type="Pfam" id="PF13360">
    <property type="entry name" value="PQQ_2"/>
    <property type="match status" value="1"/>
</dbReference>
<feature type="domain" description="Pyrrolo-quinoline quinone repeat" evidence="2">
    <location>
        <begin position="133"/>
        <end position="261"/>
    </location>
</feature>
<evidence type="ECO:0000313" key="3">
    <source>
        <dbReference type="EMBL" id="SCF16463.1"/>
    </source>
</evidence>
<protein>
    <recommendedName>
        <fullName evidence="2">Pyrrolo-quinoline quinone repeat domain-containing protein</fullName>
    </recommendedName>
</protein>
<accession>A0A1C4Y6W5</accession>
<sequence>MSVLIELGDDWGSPVDDRPPPPQVSRRWRVAMLVAACALLGGAAPAARLTSQVGPAVPARATVLGAGPLLLVVDPDQNPPTLSAYDPAAPGGPPRWRVTVPPAAGWSAEVAGDLLLLVERDQVRGARATAARSMRTGQPVWRRPERVYAAGDAAVAVSEVRSAAEPGRRVEGTVHGLDPSTGATRWSVPLPSTAVLRPLPGLPARVLLVQDDGLTRLLDAHDGTEHGRGRLPPADYGPDNPQVAGAHLVLRHPSGGAAALSGYDLPGLALRWQVPVPPGEVTLRPCQGLICGQDERERWAIDAGTGVRRWAWPAGARWRTVPGPRGAPEPLLVLGTAADGRRSLVATVGRDGHRLSAVLPAGVTDCRRAGTGLLCRDGAARQTFWPLDGP</sequence>
<evidence type="ECO:0000259" key="2">
    <source>
        <dbReference type="Pfam" id="PF13360"/>
    </source>
</evidence>
<dbReference type="Gene3D" id="2.130.10.10">
    <property type="entry name" value="YVTN repeat-like/Quinoprotein amine dehydrogenase"/>
    <property type="match status" value="1"/>
</dbReference>
<gene>
    <name evidence="3" type="ORF">GA0070612_4362</name>
</gene>
<reference evidence="4" key="1">
    <citation type="submission" date="2016-06" db="EMBL/GenBank/DDBJ databases">
        <authorList>
            <person name="Varghese N."/>
            <person name="Submissions Spin"/>
        </authorList>
    </citation>
    <scope>NUCLEOTIDE SEQUENCE [LARGE SCALE GENOMIC DNA]</scope>
    <source>
        <strain evidence="4">DSM 45160</strain>
    </source>
</reference>
<dbReference type="InterPro" id="IPR002372">
    <property type="entry name" value="PQQ_rpt_dom"/>
</dbReference>
<evidence type="ECO:0000313" key="4">
    <source>
        <dbReference type="Proteomes" id="UP000198224"/>
    </source>
</evidence>
<dbReference type="SUPFAM" id="SSF50998">
    <property type="entry name" value="Quinoprotein alcohol dehydrogenase-like"/>
    <property type="match status" value="1"/>
</dbReference>
<evidence type="ECO:0000256" key="1">
    <source>
        <dbReference type="SAM" id="MobiDB-lite"/>
    </source>
</evidence>
<dbReference type="RefSeq" id="WP_088989591.1">
    <property type="nucleotide sequence ID" value="NZ_LT607409.1"/>
</dbReference>
<dbReference type="Proteomes" id="UP000198224">
    <property type="component" value="Chromosome I"/>
</dbReference>
<dbReference type="InterPro" id="IPR011047">
    <property type="entry name" value="Quinoprotein_ADH-like_sf"/>
</dbReference>